<protein>
    <recommendedName>
        <fullName evidence="5">Ribosomal RNA large subunit methyltransferase H</fullName>
        <ecNumber evidence="5">2.1.1.177</ecNumber>
    </recommendedName>
    <alternativeName>
        <fullName evidence="5">23S rRNA (pseudouridine1915-N3)-methyltransferase</fullName>
    </alternativeName>
    <alternativeName>
        <fullName evidence="5">23S rRNA m3Psi1915 methyltransferase</fullName>
    </alternativeName>
    <alternativeName>
        <fullName evidence="5">rRNA (pseudouridine-N3-)-methyltransferase RlmH</fullName>
    </alternativeName>
</protein>
<dbReference type="AlphaFoldDB" id="A0A1G6DYJ5"/>
<comment type="similarity">
    <text evidence="4 5">Belongs to the RNA methyltransferase RlmH family.</text>
</comment>
<dbReference type="InterPro" id="IPR029028">
    <property type="entry name" value="Alpha/beta_knot_MTases"/>
</dbReference>
<dbReference type="GO" id="GO:0070038">
    <property type="term" value="F:rRNA (pseudouridine-N3-)-methyltransferase activity"/>
    <property type="evidence" value="ECO:0007669"/>
    <property type="project" value="UniProtKB-UniRule"/>
</dbReference>
<dbReference type="EMBL" id="FMXO01000014">
    <property type="protein sequence ID" value="SDB49815.1"/>
    <property type="molecule type" value="Genomic_DNA"/>
</dbReference>
<evidence type="ECO:0000313" key="7">
    <source>
        <dbReference type="Proteomes" id="UP000198771"/>
    </source>
</evidence>
<evidence type="ECO:0000313" key="6">
    <source>
        <dbReference type="EMBL" id="SDB49815.1"/>
    </source>
</evidence>
<dbReference type="PIRSF" id="PIRSF004505">
    <property type="entry name" value="MT_bac"/>
    <property type="match status" value="1"/>
</dbReference>
<comment type="subunit">
    <text evidence="5">Homodimer.</text>
</comment>
<dbReference type="Proteomes" id="UP000198771">
    <property type="component" value="Unassembled WGS sequence"/>
</dbReference>
<name>A0A1G6DYJ5_9BACT</name>
<keyword evidence="5" id="KW-0963">Cytoplasm</keyword>
<gene>
    <name evidence="5" type="primary">rlmH</name>
    <name evidence="6" type="ORF">SAMN05660653_02446</name>
</gene>
<dbReference type="STRING" id="617002.SAMN05660653_02446"/>
<evidence type="ECO:0000256" key="4">
    <source>
        <dbReference type="ARBA" id="ARBA00038303"/>
    </source>
</evidence>
<organism evidence="6 7">
    <name type="scientific">Desulfonatronum thiosulfatophilum</name>
    <dbReference type="NCBI Taxonomy" id="617002"/>
    <lineage>
        <taxon>Bacteria</taxon>
        <taxon>Pseudomonadati</taxon>
        <taxon>Thermodesulfobacteriota</taxon>
        <taxon>Desulfovibrionia</taxon>
        <taxon>Desulfovibrionales</taxon>
        <taxon>Desulfonatronaceae</taxon>
        <taxon>Desulfonatronum</taxon>
    </lineage>
</organism>
<dbReference type="EC" id="2.1.1.177" evidence="5"/>
<dbReference type="SUPFAM" id="SSF75217">
    <property type="entry name" value="alpha/beta knot"/>
    <property type="match status" value="1"/>
</dbReference>
<keyword evidence="5" id="KW-0698">rRNA processing</keyword>
<dbReference type="InterPro" id="IPR029026">
    <property type="entry name" value="tRNA_m1G_MTases_N"/>
</dbReference>
<keyword evidence="2 5" id="KW-0808">Transferase</keyword>
<dbReference type="CDD" id="cd18081">
    <property type="entry name" value="RlmH-like"/>
    <property type="match status" value="1"/>
</dbReference>
<evidence type="ECO:0000256" key="5">
    <source>
        <dbReference type="HAMAP-Rule" id="MF_00658"/>
    </source>
</evidence>
<feature type="binding site" evidence="5">
    <location>
        <position position="104"/>
    </location>
    <ligand>
        <name>S-adenosyl-L-methionine</name>
        <dbReference type="ChEBI" id="CHEBI:59789"/>
    </ligand>
</feature>
<feature type="binding site" evidence="5">
    <location>
        <begin position="123"/>
        <end position="128"/>
    </location>
    <ligand>
        <name>S-adenosyl-L-methionine</name>
        <dbReference type="ChEBI" id="CHEBI:59789"/>
    </ligand>
</feature>
<comment type="function">
    <text evidence="5">Specifically methylates the pseudouridine at position 1915 (m3Psi1915) in 23S rRNA.</text>
</comment>
<dbReference type="OrthoDB" id="9806643at2"/>
<keyword evidence="3 5" id="KW-0949">S-adenosyl-L-methionine</keyword>
<dbReference type="GO" id="GO:0005737">
    <property type="term" value="C:cytoplasm"/>
    <property type="evidence" value="ECO:0007669"/>
    <property type="project" value="UniProtKB-SubCell"/>
</dbReference>
<dbReference type="Pfam" id="PF02590">
    <property type="entry name" value="SPOUT_MTase"/>
    <property type="match status" value="1"/>
</dbReference>
<keyword evidence="7" id="KW-1185">Reference proteome</keyword>
<evidence type="ECO:0000256" key="1">
    <source>
        <dbReference type="ARBA" id="ARBA00022603"/>
    </source>
</evidence>
<evidence type="ECO:0000256" key="3">
    <source>
        <dbReference type="ARBA" id="ARBA00022691"/>
    </source>
</evidence>
<dbReference type="Gene3D" id="3.40.1280.10">
    <property type="match status" value="1"/>
</dbReference>
<dbReference type="PANTHER" id="PTHR33603">
    <property type="entry name" value="METHYLTRANSFERASE"/>
    <property type="match status" value="1"/>
</dbReference>
<reference evidence="6 7" key="1">
    <citation type="submission" date="2016-10" db="EMBL/GenBank/DDBJ databases">
        <authorList>
            <person name="de Groot N.N."/>
        </authorList>
    </citation>
    <scope>NUCLEOTIDE SEQUENCE [LARGE SCALE GENOMIC DNA]</scope>
    <source>
        <strain evidence="6 7">ASO4-2</strain>
    </source>
</reference>
<dbReference type="PANTHER" id="PTHR33603:SF1">
    <property type="entry name" value="RIBOSOMAL RNA LARGE SUBUNIT METHYLTRANSFERASE H"/>
    <property type="match status" value="1"/>
</dbReference>
<comment type="catalytic activity">
    <reaction evidence="5">
        <text>pseudouridine(1915) in 23S rRNA + S-adenosyl-L-methionine = N(3)-methylpseudouridine(1915) in 23S rRNA + S-adenosyl-L-homocysteine + H(+)</text>
        <dbReference type="Rhea" id="RHEA:42752"/>
        <dbReference type="Rhea" id="RHEA-COMP:10221"/>
        <dbReference type="Rhea" id="RHEA-COMP:10222"/>
        <dbReference type="ChEBI" id="CHEBI:15378"/>
        <dbReference type="ChEBI" id="CHEBI:57856"/>
        <dbReference type="ChEBI" id="CHEBI:59789"/>
        <dbReference type="ChEBI" id="CHEBI:65314"/>
        <dbReference type="ChEBI" id="CHEBI:74486"/>
        <dbReference type="EC" id="2.1.1.177"/>
    </reaction>
</comment>
<dbReference type="HAMAP" id="MF_00658">
    <property type="entry name" value="23SrRNA_methyltr_H"/>
    <property type="match status" value="1"/>
</dbReference>
<dbReference type="RefSeq" id="WP_092122124.1">
    <property type="nucleotide sequence ID" value="NZ_FMXO01000014.1"/>
</dbReference>
<proteinExistence type="inferred from homology"/>
<feature type="binding site" evidence="5">
    <location>
        <position position="72"/>
    </location>
    <ligand>
        <name>S-adenosyl-L-methionine</name>
        <dbReference type="ChEBI" id="CHEBI:59789"/>
    </ligand>
</feature>
<keyword evidence="1 5" id="KW-0489">Methyltransferase</keyword>
<sequence length="155" mass="17135">MKSICCLAVGRLKTPHWVAAAEHYVKLISRFTRLDQSVVKDAPGHLSPEARNEFEGRALLVGLGPKDLLLGLDVRGHAYSSEGFSAAMAQWLEDPVRRPCFVIGGAYGLSPPVLDRSDRLISLGTMTLPHELARVVLFEQIYRAMTILRGTGYHH</sequence>
<accession>A0A1G6DYJ5</accession>
<dbReference type="InterPro" id="IPR003742">
    <property type="entry name" value="RlmH-like"/>
</dbReference>
<comment type="subcellular location">
    <subcellularLocation>
        <location evidence="5">Cytoplasm</location>
    </subcellularLocation>
</comment>
<evidence type="ECO:0000256" key="2">
    <source>
        <dbReference type="ARBA" id="ARBA00022679"/>
    </source>
</evidence>